<protein>
    <submittedName>
        <fullName evidence="1">Uncharacterized protein</fullName>
    </submittedName>
</protein>
<dbReference type="EMBL" id="PYOP01000079">
    <property type="protein sequence ID" value="PSW88141.1"/>
    <property type="molecule type" value="Genomic_DNA"/>
</dbReference>
<evidence type="ECO:0000313" key="2">
    <source>
        <dbReference type="Proteomes" id="UP000241190"/>
    </source>
</evidence>
<dbReference type="Proteomes" id="UP000241190">
    <property type="component" value="Unassembled WGS sequence"/>
</dbReference>
<keyword evidence="2" id="KW-1185">Reference proteome</keyword>
<dbReference type="RefSeq" id="WP_052675348.1">
    <property type="nucleotide sequence ID" value="NZ_JZSR01000091.1"/>
</dbReference>
<evidence type="ECO:0000313" key="1">
    <source>
        <dbReference type="EMBL" id="PSW88141.1"/>
    </source>
</evidence>
<reference evidence="1 2" key="1">
    <citation type="submission" date="2018-03" db="EMBL/GenBank/DDBJ databases">
        <title>Whole genome sequencing of Histamine producing bacteria.</title>
        <authorList>
            <person name="Butler K."/>
        </authorList>
    </citation>
    <scope>NUCLEOTIDE SEQUENCE [LARGE SCALE GENOMIC DNA]</scope>
    <source>
        <strain evidence="1 2">ATCC 51761</strain>
    </source>
</reference>
<name>A0ABX5GLN7_9GAMM</name>
<sequence>MIIENISINGIKYTFETKNNKTELVYLLEVTDSNINDEVTIKIPNILVITRNTGEILFILECGGNDKFEIMTVKELYTKKIQWFEPLADNYRKLLFINKQDYIKAAYKIFSWQDIYDFSIIDRIPLAYAKYNSGDWKFVKDGADGYILSLVDNVPYWSDAIGQIPFAIDTYRMLKKPKMVISVGELFATGDLIDAILGRADKTNEWDNYFVLRGVLFAIEKFEYRSSPYSSVSVEVITNYAPDNLRTEISIKEKEKYLL</sequence>
<comment type="caution">
    <text evidence="1">The sequence shown here is derived from an EMBL/GenBank/DDBJ whole genome shotgun (WGS) entry which is preliminary data.</text>
</comment>
<gene>
    <name evidence="1" type="ORF">C9J52_20510</name>
</gene>
<proteinExistence type="predicted"/>
<organism evidence="1 2">
    <name type="scientific">Photobacterium iliopiscarium</name>
    <dbReference type="NCBI Taxonomy" id="56192"/>
    <lineage>
        <taxon>Bacteria</taxon>
        <taxon>Pseudomonadati</taxon>
        <taxon>Pseudomonadota</taxon>
        <taxon>Gammaproteobacteria</taxon>
        <taxon>Vibrionales</taxon>
        <taxon>Vibrionaceae</taxon>
        <taxon>Photobacterium</taxon>
    </lineage>
</organism>
<accession>A0ABX5GLN7</accession>